<dbReference type="AlphaFoldDB" id="C0QTI6"/>
<feature type="transmembrane region" description="Helical" evidence="1">
    <location>
        <begin position="34"/>
        <end position="57"/>
    </location>
</feature>
<dbReference type="HOGENOM" id="CLU_2937614_0_0_0"/>
<gene>
    <name evidence="2" type="ordered locus">PERMA_0204</name>
</gene>
<dbReference type="EMBL" id="CP001230">
    <property type="protein sequence ID" value="ACO04117.1"/>
    <property type="molecule type" value="Genomic_DNA"/>
</dbReference>
<name>C0QTI6_PERMH</name>
<evidence type="ECO:0000313" key="2">
    <source>
        <dbReference type="EMBL" id="ACO04117.1"/>
    </source>
</evidence>
<organism evidence="2 3">
    <name type="scientific">Persephonella marina (strain DSM 14350 / EX-H1)</name>
    <dbReference type="NCBI Taxonomy" id="123214"/>
    <lineage>
        <taxon>Bacteria</taxon>
        <taxon>Pseudomonadati</taxon>
        <taxon>Aquificota</taxon>
        <taxon>Aquificia</taxon>
        <taxon>Aquificales</taxon>
        <taxon>Hydrogenothermaceae</taxon>
        <taxon>Persephonella</taxon>
    </lineage>
</organism>
<protein>
    <submittedName>
        <fullName evidence="2">Uncharacterized protein</fullName>
    </submittedName>
</protein>
<proteinExistence type="predicted"/>
<keyword evidence="1" id="KW-0472">Membrane</keyword>
<accession>C0QTI6</accession>
<keyword evidence="3" id="KW-1185">Reference proteome</keyword>
<keyword evidence="1" id="KW-0812">Transmembrane</keyword>
<sequence length="60" mass="7496">MHWYFNFTFFIFTFFIILIFPAFGKTGCWKDHSFFILTGTDFYFYTVFIFIFFSLYFSKK</sequence>
<evidence type="ECO:0000256" key="1">
    <source>
        <dbReference type="SAM" id="Phobius"/>
    </source>
</evidence>
<dbReference type="Proteomes" id="UP000001366">
    <property type="component" value="Chromosome"/>
</dbReference>
<keyword evidence="1" id="KW-1133">Transmembrane helix</keyword>
<dbReference type="PaxDb" id="123214-PERMA_0204"/>
<reference evidence="2 3" key="1">
    <citation type="journal article" date="2009" name="J. Bacteriol.">
        <title>Complete and draft genome sequences of six members of the Aquificales.</title>
        <authorList>
            <person name="Reysenbach A.L."/>
            <person name="Hamamura N."/>
            <person name="Podar M."/>
            <person name="Griffiths E."/>
            <person name="Ferreira S."/>
            <person name="Hochstein R."/>
            <person name="Heidelberg J."/>
            <person name="Johnson J."/>
            <person name="Mead D."/>
            <person name="Pohorille A."/>
            <person name="Sarmiento M."/>
            <person name="Schweighofer K."/>
            <person name="Seshadri R."/>
            <person name="Voytek M.A."/>
        </authorList>
    </citation>
    <scope>NUCLEOTIDE SEQUENCE [LARGE SCALE GENOMIC DNA]</scope>
    <source>
        <strain evidence="3">DSM 14350 / EX-H1</strain>
    </source>
</reference>
<dbReference type="KEGG" id="pmx:PERMA_0204"/>
<evidence type="ECO:0000313" key="3">
    <source>
        <dbReference type="Proteomes" id="UP000001366"/>
    </source>
</evidence>